<keyword evidence="17" id="KW-1185">Reference proteome</keyword>
<dbReference type="PRINTS" id="PR00056">
    <property type="entry name" value="HSFDOMAIN"/>
</dbReference>
<dbReference type="PANTHER" id="PTHR10015:SF445">
    <property type="entry name" value="HEAT STRESS TRANSCRIPTION FACTOR A-4B-LIKE"/>
    <property type="match status" value="1"/>
</dbReference>
<evidence type="ECO:0000256" key="2">
    <source>
        <dbReference type="ARBA" id="ARBA00006403"/>
    </source>
</evidence>
<evidence type="ECO:0000256" key="7">
    <source>
        <dbReference type="ARBA" id="ARBA00023159"/>
    </source>
</evidence>
<dbReference type="InterPro" id="IPR000232">
    <property type="entry name" value="HSF_DNA-bd"/>
</dbReference>
<evidence type="ECO:0000259" key="15">
    <source>
        <dbReference type="SMART" id="SM00415"/>
    </source>
</evidence>
<keyword evidence="4" id="KW-0805">Transcription regulation</keyword>
<evidence type="ECO:0000256" key="10">
    <source>
        <dbReference type="ARBA" id="ARBA00055747"/>
    </source>
</evidence>
<comment type="caution">
    <text evidence="16">The sequence shown here is derived from an EMBL/GenBank/DDBJ whole genome shotgun (WGS) entry which is preliminary data.</text>
</comment>
<dbReference type="SUPFAM" id="SSF46785">
    <property type="entry name" value="Winged helix' DNA-binding domain"/>
    <property type="match status" value="1"/>
</dbReference>
<feature type="domain" description="HSF-type DNA-binding" evidence="15">
    <location>
        <begin position="10"/>
        <end position="103"/>
    </location>
</feature>
<evidence type="ECO:0000256" key="14">
    <source>
        <dbReference type="SAM" id="MobiDB-lite"/>
    </source>
</evidence>
<comment type="function">
    <text evidence="10">DNA-binding protein that specifically binds heat shock promoter elements (HSE) and activates transcription.</text>
</comment>
<keyword evidence="5" id="KW-0346">Stress response</keyword>
<comment type="similarity">
    <text evidence="2 12">Belongs to the HSF family.</text>
</comment>
<evidence type="ECO:0000256" key="11">
    <source>
        <dbReference type="ARBA" id="ARBA00081483"/>
    </source>
</evidence>
<keyword evidence="7" id="KW-0010">Activator</keyword>
<sequence>MDGSNGSSWSPAPFLVKSYEMVDDPMTNSVVSWSHTGHSFVVWNPPEFARDLLPKYFKHNNFSSFIRQLNTYGFRKTDPDQWEFANDEFIRGQKHLLKNIYRRKPIHSHSGQGNVAPLTDSEREHFEKEIQQLKGEKAMLQSEVERHRHESQGYEHQLNSLRQILQNIDHRQRQLMISLAHLLEKPSTMEQPGFQSKKRRSVALHFLQGEGLENSGALSLPLMNLEQVEKLDSSLNFWEKFIHGVEAPAEGFHDFRLHPTRSPVITASTGDSDNASRGCHMSASTSRDCDSSPELAASSTYVGSPEISSICIDLDSRLKPVGIDVNMSPTKTPDNGMPKDQEQDGAIPSVAAGLNDVFWQQFLTEAPGSSTAHEVKLEEDSRS</sequence>
<evidence type="ECO:0000256" key="6">
    <source>
        <dbReference type="ARBA" id="ARBA00023125"/>
    </source>
</evidence>
<reference evidence="16 17" key="1">
    <citation type="submission" date="2024-06" db="EMBL/GenBank/DDBJ databases">
        <title>A chromosome level genome sequence of Diviner's sage (Salvia divinorum).</title>
        <authorList>
            <person name="Ford S.A."/>
            <person name="Ro D.-K."/>
            <person name="Ness R.W."/>
            <person name="Phillips M.A."/>
        </authorList>
    </citation>
    <scope>NUCLEOTIDE SEQUENCE [LARGE SCALE GENOMIC DNA]</scope>
    <source>
        <strain evidence="16">SAF-2024a</strain>
        <tissue evidence="16">Leaf</tissue>
    </source>
</reference>
<keyword evidence="6" id="KW-0238">DNA-binding</keyword>
<keyword evidence="8" id="KW-0804">Transcription</keyword>
<dbReference type="GO" id="GO:0005634">
    <property type="term" value="C:nucleus"/>
    <property type="evidence" value="ECO:0007669"/>
    <property type="project" value="UniProtKB-SubCell"/>
</dbReference>
<dbReference type="PANTHER" id="PTHR10015">
    <property type="entry name" value="HEAT SHOCK TRANSCRIPTION FACTOR"/>
    <property type="match status" value="1"/>
</dbReference>
<evidence type="ECO:0000256" key="3">
    <source>
        <dbReference type="ARBA" id="ARBA00022553"/>
    </source>
</evidence>
<proteinExistence type="inferred from homology"/>
<dbReference type="InterPro" id="IPR036390">
    <property type="entry name" value="WH_DNA-bd_sf"/>
</dbReference>
<evidence type="ECO:0000256" key="8">
    <source>
        <dbReference type="ARBA" id="ARBA00023163"/>
    </source>
</evidence>
<dbReference type="InterPro" id="IPR036388">
    <property type="entry name" value="WH-like_DNA-bd_sf"/>
</dbReference>
<dbReference type="SMART" id="SM00415">
    <property type="entry name" value="HSF"/>
    <property type="match status" value="1"/>
</dbReference>
<protein>
    <recommendedName>
        <fullName evidence="11">Heat stress transcription factor</fullName>
    </recommendedName>
</protein>
<evidence type="ECO:0000256" key="9">
    <source>
        <dbReference type="ARBA" id="ARBA00023242"/>
    </source>
</evidence>
<evidence type="ECO:0000256" key="13">
    <source>
        <dbReference type="SAM" id="Coils"/>
    </source>
</evidence>
<dbReference type="AlphaFoldDB" id="A0ABD1I256"/>
<accession>A0ABD1I256</accession>
<dbReference type="Gene3D" id="1.10.10.10">
    <property type="entry name" value="Winged helix-like DNA-binding domain superfamily/Winged helix DNA-binding domain"/>
    <property type="match status" value="1"/>
</dbReference>
<organism evidence="16 17">
    <name type="scientific">Salvia divinorum</name>
    <name type="common">Maria pastora</name>
    <name type="synonym">Diviner's sage</name>
    <dbReference type="NCBI Taxonomy" id="28513"/>
    <lineage>
        <taxon>Eukaryota</taxon>
        <taxon>Viridiplantae</taxon>
        <taxon>Streptophyta</taxon>
        <taxon>Embryophyta</taxon>
        <taxon>Tracheophyta</taxon>
        <taxon>Spermatophyta</taxon>
        <taxon>Magnoliopsida</taxon>
        <taxon>eudicotyledons</taxon>
        <taxon>Gunneridae</taxon>
        <taxon>Pentapetalae</taxon>
        <taxon>asterids</taxon>
        <taxon>lamiids</taxon>
        <taxon>Lamiales</taxon>
        <taxon>Lamiaceae</taxon>
        <taxon>Nepetoideae</taxon>
        <taxon>Mentheae</taxon>
        <taxon>Salviinae</taxon>
        <taxon>Salvia</taxon>
        <taxon>Salvia subgen. Calosphace</taxon>
    </lineage>
</organism>
<feature type="region of interest" description="Disordered" evidence="14">
    <location>
        <begin position="329"/>
        <end position="349"/>
    </location>
</feature>
<comment type="subcellular location">
    <subcellularLocation>
        <location evidence="1">Nucleus</location>
    </subcellularLocation>
</comment>
<evidence type="ECO:0000313" key="16">
    <source>
        <dbReference type="EMBL" id="KAL1562810.1"/>
    </source>
</evidence>
<dbReference type="EMBL" id="JBEAFC010000003">
    <property type="protein sequence ID" value="KAL1562810.1"/>
    <property type="molecule type" value="Genomic_DNA"/>
</dbReference>
<keyword evidence="9" id="KW-0539">Nucleus</keyword>
<dbReference type="Proteomes" id="UP001567538">
    <property type="component" value="Unassembled WGS sequence"/>
</dbReference>
<gene>
    <name evidence="16" type="ORF">AAHA92_05344</name>
</gene>
<evidence type="ECO:0000256" key="4">
    <source>
        <dbReference type="ARBA" id="ARBA00023015"/>
    </source>
</evidence>
<evidence type="ECO:0000256" key="5">
    <source>
        <dbReference type="ARBA" id="ARBA00023016"/>
    </source>
</evidence>
<name>A0ABD1I256_SALDI</name>
<dbReference type="FunFam" id="1.10.10.10:FF:000057">
    <property type="entry name" value="Heat shock transcription factor 1"/>
    <property type="match status" value="1"/>
</dbReference>
<keyword evidence="13" id="KW-0175">Coiled coil</keyword>
<feature type="coiled-coil region" evidence="13">
    <location>
        <begin position="123"/>
        <end position="150"/>
    </location>
</feature>
<evidence type="ECO:0000256" key="1">
    <source>
        <dbReference type="ARBA" id="ARBA00004123"/>
    </source>
</evidence>
<keyword evidence="3" id="KW-0597">Phosphoprotein</keyword>
<evidence type="ECO:0000256" key="12">
    <source>
        <dbReference type="RuleBase" id="RU004020"/>
    </source>
</evidence>
<dbReference type="GO" id="GO:0003677">
    <property type="term" value="F:DNA binding"/>
    <property type="evidence" value="ECO:0007669"/>
    <property type="project" value="UniProtKB-KW"/>
</dbReference>
<dbReference type="Pfam" id="PF00447">
    <property type="entry name" value="HSF_DNA-bind"/>
    <property type="match status" value="1"/>
</dbReference>
<feature type="region of interest" description="Disordered" evidence="14">
    <location>
        <begin position="267"/>
        <end position="297"/>
    </location>
</feature>
<evidence type="ECO:0000313" key="17">
    <source>
        <dbReference type="Proteomes" id="UP001567538"/>
    </source>
</evidence>